<evidence type="ECO:0000256" key="2">
    <source>
        <dbReference type="ARBA" id="ARBA00023125"/>
    </source>
</evidence>
<dbReference type="KEGG" id="rga:RGR602_PB00105"/>
<dbReference type="GO" id="GO:0003700">
    <property type="term" value="F:DNA-binding transcription factor activity"/>
    <property type="evidence" value="ECO:0007669"/>
    <property type="project" value="InterPro"/>
</dbReference>
<dbReference type="GO" id="GO:0003677">
    <property type="term" value="F:DNA binding"/>
    <property type="evidence" value="ECO:0007669"/>
    <property type="project" value="UniProtKB-KW"/>
</dbReference>
<keyword evidence="5" id="KW-0614">Plasmid</keyword>
<dbReference type="PRINTS" id="PR00035">
    <property type="entry name" value="HTHGNTR"/>
</dbReference>
<dbReference type="InterPro" id="IPR036390">
    <property type="entry name" value="WH_DNA-bd_sf"/>
</dbReference>
<dbReference type="PROSITE" id="PS50949">
    <property type="entry name" value="HTH_GNTR"/>
    <property type="match status" value="1"/>
</dbReference>
<evidence type="ECO:0000313" key="5">
    <source>
        <dbReference type="EMBL" id="AJD43644.1"/>
    </source>
</evidence>
<dbReference type="InterPro" id="IPR000524">
    <property type="entry name" value="Tscrpt_reg_HTH_GntR"/>
</dbReference>
<protein>
    <submittedName>
        <fullName evidence="5">GntR family transcriptional regulator protein</fullName>
    </submittedName>
</protein>
<dbReference type="PANTHER" id="PTHR44846">
    <property type="entry name" value="MANNOSYL-D-GLYCERATE TRANSPORT/METABOLISM SYSTEM REPRESSOR MNGR-RELATED"/>
    <property type="match status" value="1"/>
</dbReference>
<dbReference type="InterPro" id="IPR036388">
    <property type="entry name" value="WH-like_DNA-bd_sf"/>
</dbReference>
<evidence type="ECO:0000313" key="6">
    <source>
        <dbReference type="Proteomes" id="UP000031368"/>
    </source>
</evidence>
<dbReference type="Pfam" id="PF00392">
    <property type="entry name" value="GntR"/>
    <property type="match status" value="1"/>
</dbReference>
<accession>A0A0B4X6C9</accession>
<reference evidence="5 6" key="1">
    <citation type="submission" date="2013-11" db="EMBL/GenBank/DDBJ databases">
        <title>Complete genome sequence of Rhizobium gallicum bv. gallicum R602.</title>
        <authorList>
            <person name="Bustos P."/>
            <person name="Santamaria R.I."/>
            <person name="Lozano L."/>
            <person name="Acosta J.L."/>
            <person name="Ormeno-Orrillo E."/>
            <person name="Rogel M.A."/>
            <person name="Romero D."/>
            <person name="Cevallos M.A."/>
            <person name="Martinez-Romero E."/>
            <person name="Gonzalez V."/>
        </authorList>
    </citation>
    <scope>NUCLEOTIDE SEQUENCE [LARGE SCALE GENOMIC DNA]</scope>
    <source>
        <strain evidence="5 6">R602</strain>
        <plasmid evidence="5 6">pRgalR602b</plasmid>
    </source>
</reference>
<evidence type="ECO:0000259" key="4">
    <source>
        <dbReference type="PROSITE" id="PS50949"/>
    </source>
</evidence>
<dbReference type="HOGENOM" id="CLU_063236_3_1_5"/>
<dbReference type="SMART" id="SM00345">
    <property type="entry name" value="HTH_GNTR"/>
    <property type="match status" value="1"/>
</dbReference>
<keyword evidence="6" id="KW-1185">Reference proteome</keyword>
<dbReference type="Gene3D" id="1.10.10.10">
    <property type="entry name" value="Winged helix-like DNA-binding domain superfamily/Winged helix DNA-binding domain"/>
    <property type="match status" value="1"/>
</dbReference>
<dbReference type="Gene3D" id="3.40.1410.10">
    <property type="entry name" value="Chorismate lyase-like"/>
    <property type="match status" value="1"/>
</dbReference>
<dbReference type="SUPFAM" id="SSF64288">
    <property type="entry name" value="Chorismate lyase-like"/>
    <property type="match status" value="1"/>
</dbReference>
<evidence type="ECO:0000256" key="1">
    <source>
        <dbReference type="ARBA" id="ARBA00023015"/>
    </source>
</evidence>
<name>A0A0B4X6C9_9HYPH</name>
<dbReference type="InterPro" id="IPR011663">
    <property type="entry name" value="UTRA"/>
</dbReference>
<dbReference type="PANTHER" id="PTHR44846:SF1">
    <property type="entry name" value="MANNOSYL-D-GLYCERATE TRANSPORT_METABOLISM SYSTEM REPRESSOR MNGR-RELATED"/>
    <property type="match status" value="1"/>
</dbReference>
<dbReference type="Pfam" id="PF07702">
    <property type="entry name" value="UTRA"/>
    <property type="match status" value="1"/>
</dbReference>
<dbReference type="InterPro" id="IPR050679">
    <property type="entry name" value="Bact_HTH_transcr_reg"/>
</dbReference>
<dbReference type="GO" id="GO:0045892">
    <property type="term" value="P:negative regulation of DNA-templated transcription"/>
    <property type="evidence" value="ECO:0007669"/>
    <property type="project" value="TreeGrafter"/>
</dbReference>
<dbReference type="EMBL" id="CP006879">
    <property type="protein sequence ID" value="AJD43644.1"/>
    <property type="molecule type" value="Genomic_DNA"/>
</dbReference>
<evidence type="ECO:0000256" key="3">
    <source>
        <dbReference type="ARBA" id="ARBA00023163"/>
    </source>
</evidence>
<geneLocation type="plasmid" evidence="5 6">
    <name>pRgalR602b</name>
</geneLocation>
<proteinExistence type="predicted"/>
<keyword evidence="1" id="KW-0805">Transcription regulation</keyword>
<gene>
    <name evidence="5" type="ORF">RGR602_PB00105</name>
</gene>
<keyword evidence="3" id="KW-0804">Transcription</keyword>
<sequence>MSARPSATVQDADIHLQGAGPLYQKLRRSLEEAILSGRLGSGDALSPERDLANSARVSRVTVRKAIDELVRDGLLVRRRGSGTFVSRSMAGLAQPASPAPSPPTEDMFWLASNMRTEWLERQIISPSSDEMMALGLSAGAKVARLARLRISGDLPFAIERSCVPLEFLPNPLSVSASIYAALQDRDARPVRAIQRLFASAIREPDASVLRVADGAAGLLVRRVGFLRSGRPVEFTCSLCRGDTDGFVNEFTIPET</sequence>
<feature type="domain" description="HTH gntR-type" evidence="4">
    <location>
        <begin position="20"/>
        <end position="88"/>
    </location>
</feature>
<dbReference type="CDD" id="cd07377">
    <property type="entry name" value="WHTH_GntR"/>
    <property type="match status" value="1"/>
</dbReference>
<keyword evidence="2" id="KW-0238">DNA-binding</keyword>
<dbReference type="Proteomes" id="UP000031368">
    <property type="component" value="Plasmid pRgalR602b"/>
</dbReference>
<dbReference type="AlphaFoldDB" id="A0A0B4X6C9"/>
<dbReference type="InterPro" id="IPR028978">
    <property type="entry name" value="Chorismate_lyase_/UTRA_dom_sf"/>
</dbReference>
<dbReference type="SMART" id="SM00866">
    <property type="entry name" value="UTRA"/>
    <property type="match status" value="1"/>
</dbReference>
<dbReference type="RefSeq" id="WP_040114151.1">
    <property type="nucleotide sequence ID" value="NZ_CP006879.1"/>
</dbReference>
<dbReference type="SUPFAM" id="SSF46785">
    <property type="entry name" value="Winged helix' DNA-binding domain"/>
    <property type="match status" value="1"/>
</dbReference>
<organism evidence="5 6">
    <name type="scientific">Rhizobium gallicum bv. gallicum R602sp</name>
    <dbReference type="NCBI Taxonomy" id="1041138"/>
    <lineage>
        <taxon>Bacteria</taxon>
        <taxon>Pseudomonadati</taxon>
        <taxon>Pseudomonadota</taxon>
        <taxon>Alphaproteobacteria</taxon>
        <taxon>Hyphomicrobiales</taxon>
        <taxon>Rhizobiaceae</taxon>
        <taxon>Rhizobium/Agrobacterium group</taxon>
        <taxon>Rhizobium</taxon>
    </lineage>
</organism>